<gene>
    <name evidence="2" type="primary">PARPA_08684.1 scaffold 33736</name>
</gene>
<evidence type="ECO:0000313" key="2">
    <source>
        <dbReference type="EMBL" id="CEP14501.1"/>
    </source>
</evidence>
<feature type="compositionally biased region" description="Polar residues" evidence="1">
    <location>
        <begin position="8"/>
        <end position="19"/>
    </location>
</feature>
<evidence type="ECO:0000256" key="1">
    <source>
        <dbReference type="SAM" id="MobiDB-lite"/>
    </source>
</evidence>
<keyword evidence="3" id="KW-1185">Reference proteome</keyword>
<dbReference type="OrthoDB" id="2286784at2759"/>
<dbReference type="EMBL" id="LN731291">
    <property type="protein sequence ID" value="CEP14501.1"/>
    <property type="molecule type" value="Genomic_DNA"/>
</dbReference>
<evidence type="ECO:0000313" key="3">
    <source>
        <dbReference type="Proteomes" id="UP000054107"/>
    </source>
</evidence>
<reference evidence="2 3" key="1">
    <citation type="submission" date="2014-09" db="EMBL/GenBank/DDBJ databases">
        <authorList>
            <person name="Ellenberger Sabrina"/>
        </authorList>
    </citation>
    <scope>NUCLEOTIDE SEQUENCE [LARGE SCALE GENOMIC DNA]</scope>
    <source>
        <strain evidence="2 3">CBS 412.66</strain>
    </source>
</reference>
<dbReference type="Proteomes" id="UP000054107">
    <property type="component" value="Unassembled WGS sequence"/>
</dbReference>
<proteinExistence type="predicted"/>
<accession>A0A0B7NHV7</accession>
<name>A0A0B7NHV7_9FUNG</name>
<dbReference type="AlphaFoldDB" id="A0A0B7NHV7"/>
<organism evidence="2 3">
    <name type="scientific">Parasitella parasitica</name>
    <dbReference type="NCBI Taxonomy" id="35722"/>
    <lineage>
        <taxon>Eukaryota</taxon>
        <taxon>Fungi</taxon>
        <taxon>Fungi incertae sedis</taxon>
        <taxon>Mucoromycota</taxon>
        <taxon>Mucoromycotina</taxon>
        <taxon>Mucoromycetes</taxon>
        <taxon>Mucorales</taxon>
        <taxon>Mucorineae</taxon>
        <taxon>Mucoraceae</taxon>
        <taxon>Parasitella</taxon>
    </lineage>
</organism>
<sequence>MPGKTHQNDSLATVHNGNDTTRKRHETIDELKLKKGLPRNVVQVPEKANQFENDEIENYQRRLLARYKKLKTEEKSVDSYIDYVKENFEVLRRMMSKNQKMLDKEYQEGSVEILRSLGRSGATISESKDTFLCHNEPCPRKYKPMSRDKLSTLPIGLSGACNLLFGATFPEFDPCPTTEKKKLFPRNISQCHFAQRSLVGSPVGEDLTR</sequence>
<protein>
    <submittedName>
        <fullName evidence="2">Uncharacterized protein</fullName>
    </submittedName>
</protein>
<feature type="region of interest" description="Disordered" evidence="1">
    <location>
        <begin position="1"/>
        <end position="25"/>
    </location>
</feature>